<evidence type="ECO:0000256" key="1">
    <source>
        <dbReference type="SAM" id="MobiDB-lite"/>
    </source>
</evidence>
<name>A0ABR1LGD1_9PEZI</name>
<proteinExistence type="predicted"/>
<organism evidence="2 3">
    <name type="scientific">Phyllosticta citribraziliensis</name>
    <dbReference type="NCBI Taxonomy" id="989973"/>
    <lineage>
        <taxon>Eukaryota</taxon>
        <taxon>Fungi</taxon>
        <taxon>Dikarya</taxon>
        <taxon>Ascomycota</taxon>
        <taxon>Pezizomycotina</taxon>
        <taxon>Dothideomycetes</taxon>
        <taxon>Dothideomycetes incertae sedis</taxon>
        <taxon>Botryosphaeriales</taxon>
        <taxon>Phyllostictaceae</taxon>
        <taxon>Phyllosticta</taxon>
    </lineage>
</organism>
<dbReference type="Proteomes" id="UP001360953">
    <property type="component" value="Unassembled WGS sequence"/>
</dbReference>
<accession>A0ABR1LGD1</accession>
<gene>
    <name evidence="2" type="ORF">J3D65DRAFT_479355</name>
</gene>
<evidence type="ECO:0000313" key="3">
    <source>
        <dbReference type="Proteomes" id="UP001360953"/>
    </source>
</evidence>
<evidence type="ECO:0000313" key="2">
    <source>
        <dbReference type="EMBL" id="KAK7534263.1"/>
    </source>
</evidence>
<keyword evidence="3" id="KW-1185">Reference proteome</keyword>
<dbReference type="EMBL" id="JBBPEH010000009">
    <property type="protein sequence ID" value="KAK7534263.1"/>
    <property type="molecule type" value="Genomic_DNA"/>
</dbReference>
<dbReference type="RefSeq" id="XP_066653302.1">
    <property type="nucleotide sequence ID" value="XM_066796571.1"/>
</dbReference>
<sequence>MATDGRLACSKRTRWIKSRALQTIGSHKSLARIRMFSGHVGMRRPGSDSSGRLEDSPRSPSAAREQQSPFLDRSEIVAILQSGESRRQIRRRKSWMMDVAEDQSGAVRAWQGAEGMTLVRRPATSAPTWLSGSQVYQRQNRWTASSRLAASSNRGCVAATTFAVLRDAQLQSCCAAIAPSTAACMQIARDRVLTCGETVDTESNEASQTQDYLRS</sequence>
<comment type="caution">
    <text evidence="2">The sequence shown here is derived from an EMBL/GenBank/DDBJ whole genome shotgun (WGS) entry which is preliminary data.</text>
</comment>
<dbReference type="GeneID" id="92029477"/>
<protein>
    <submittedName>
        <fullName evidence="2">Uncharacterized protein</fullName>
    </submittedName>
</protein>
<reference evidence="2 3" key="1">
    <citation type="submission" date="2024-04" db="EMBL/GenBank/DDBJ databases">
        <title>Phyllosticta paracitricarpa is synonymous to the EU quarantine fungus P. citricarpa based on phylogenomic analyses.</title>
        <authorList>
            <consortium name="Lawrence Berkeley National Laboratory"/>
            <person name="Van ingen-buijs V.A."/>
            <person name="Van westerhoven A.C."/>
            <person name="Haridas S."/>
            <person name="Skiadas P."/>
            <person name="Martin F."/>
            <person name="Groenewald J.Z."/>
            <person name="Crous P.W."/>
            <person name="Seidl M.F."/>
        </authorList>
    </citation>
    <scope>NUCLEOTIDE SEQUENCE [LARGE SCALE GENOMIC DNA]</scope>
    <source>
        <strain evidence="2 3">CPC 17464</strain>
    </source>
</reference>
<feature type="region of interest" description="Disordered" evidence="1">
    <location>
        <begin position="40"/>
        <end position="68"/>
    </location>
</feature>